<dbReference type="GO" id="GO:0003676">
    <property type="term" value="F:nucleic acid binding"/>
    <property type="evidence" value="ECO:0007669"/>
    <property type="project" value="UniProtKB-UniRule"/>
</dbReference>
<dbReference type="InterPro" id="IPR050851">
    <property type="entry name" value="mRNA_Cap_2O-Ribose_MeTrfase"/>
</dbReference>
<keyword evidence="1" id="KW-0489">Methyltransferase</keyword>
<dbReference type="SUPFAM" id="SSF53335">
    <property type="entry name" value="S-adenosyl-L-methionine-dependent methyltransferases"/>
    <property type="match status" value="1"/>
</dbReference>
<dbReference type="Proteomes" id="UP000193922">
    <property type="component" value="Unassembled WGS sequence"/>
</dbReference>
<keyword evidence="1" id="KW-0506">mRNA capping</keyword>
<dbReference type="Gene3D" id="3.40.50.12760">
    <property type="match status" value="1"/>
</dbReference>
<dbReference type="EC" id="2.1.1.57" evidence="1"/>
<dbReference type="GO" id="GO:0016556">
    <property type="term" value="P:mRNA modification"/>
    <property type="evidence" value="ECO:0007669"/>
    <property type="project" value="UniProtKB-UniRule"/>
</dbReference>
<dbReference type="GO" id="GO:0005634">
    <property type="term" value="C:nucleus"/>
    <property type="evidence" value="ECO:0007669"/>
    <property type="project" value="UniProtKB-SubCell"/>
</dbReference>
<name>A0A1Y1WBR8_9FUNG</name>
<keyword evidence="1" id="KW-0539">Nucleus</keyword>
<evidence type="ECO:0000313" key="5">
    <source>
        <dbReference type="Proteomes" id="UP000193922"/>
    </source>
</evidence>
<dbReference type="PANTHER" id="PTHR16121">
    <property type="entry name" value="CAP-SPECIFIC MRNA (NUCLEOSIDE-2'-O-)-METHYLTRANSFERASE 1-RELATED"/>
    <property type="match status" value="1"/>
</dbReference>
<comment type="function">
    <text evidence="1">S-adenosyl-L-methionine-dependent methyltransferase that mediates RNA cap1 2'-O-ribose methylation to the 5'-cap structure of RNAs. Methylates the ribose of the first nucleotide of a m(7)GpppG-capped mRNA to produce m(7)GpppNmp (cap1).</text>
</comment>
<dbReference type="GO" id="GO:0005737">
    <property type="term" value="C:cytoplasm"/>
    <property type="evidence" value="ECO:0007669"/>
    <property type="project" value="TreeGrafter"/>
</dbReference>
<organism evidence="4 5">
    <name type="scientific">Linderina pennispora</name>
    <dbReference type="NCBI Taxonomy" id="61395"/>
    <lineage>
        <taxon>Eukaryota</taxon>
        <taxon>Fungi</taxon>
        <taxon>Fungi incertae sedis</taxon>
        <taxon>Zoopagomycota</taxon>
        <taxon>Kickxellomycotina</taxon>
        <taxon>Kickxellomycetes</taxon>
        <taxon>Kickxellales</taxon>
        <taxon>Kickxellaceae</taxon>
        <taxon>Linderina</taxon>
    </lineage>
</organism>
<evidence type="ECO:0000256" key="1">
    <source>
        <dbReference type="RuleBase" id="RU368012"/>
    </source>
</evidence>
<dbReference type="Pfam" id="PF01728">
    <property type="entry name" value="FtsJ"/>
    <property type="match status" value="1"/>
</dbReference>
<comment type="catalytic activity">
    <reaction evidence="1">
        <text>a 5'-end (N(7)-methyl 5'-triphosphoguanosine)-ribonucleoside in mRNA + S-adenosyl-L-methionine = a 5'-end (N(7)-methyl 5'-triphosphoguanosine)-(2'-O-methyl-ribonucleoside) in mRNA + S-adenosyl-L-homocysteine + H(+)</text>
        <dbReference type="Rhea" id="RHEA:67020"/>
        <dbReference type="Rhea" id="RHEA-COMP:17167"/>
        <dbReference type="Rhea" id="RHEA-COMP:17168"/>
        <dbReference type="ChEBI" id="CHEBI:15378"/>
        <dbReference type="ChEBI" id="CHEBI:57856"/>
        <dbReference type="ChEBI" id="CHEBI:59789"/>
        <dbReference type="ChEBI" id="CHEBI:156461"/>
        <dbReference type="ChEBI" id="CHEBI:167609"/>
        <dbReference type="EC" id="2.1.1.57"/>
    </reaction>
</comment>
<dbReference type="STRING" id="61395.A0A1Y1WBR8"/>
<dbReference type="GO" id="GO:0006370">
    <property type="term" value="P:7-methylguanosine mRNA capping"/>
    <property type="evidence" value="ECO:0007669"/>
    <property type="project" value="UniProtKB-UniRule"/>
</dbReference>
<keyword evidence="1" id="KW-0507">mRNA processing</keyword>
<dbReference type="OrthoDB" id="10251234at2759"/>
<dbReference type="GO" id="GO:0004483">
    <property type="term" value="F:methyltransferase cap1 activity"/>
    <property type="evidence" value="ECO:0007669"/>
    <property type="project" value="UniProtKB-UniRule"/>
</dbReference>
<dbReference type="GeneID" id="63800128"/>
<dbReference type="InterPro" id="IPR002877">
    <property type="entry name" value="RNA_MeTrfase_FtsJ_dom"/>
</dbReference>
<accession>A0A1Y1WBR8</accession>
<reference evidence="4 5" key="1">
    <citation type="submission" date="2016-07" db="EMBL/GenBank/DDBJ databases">
        <title>Pervasive Adenine N6-methylation of Active Genes in Fungi.</title>
        <authorList>
            <consortium name="DOE Joint Genome Institute"/>
            <person name="Mondo S.J."/>
            <person name="Dannebaum R.O."/>
            <person name="Kuo R.C."/>
            <person name="Labutti K."/>
            <person name="Haridas S."/>
            <person name="Kuo A."/>
            <person name="Salamov A."/>
            <person name="Ahrendt S.R."/>
            <person name="Lipzen A."/>
            <person name="Sullivan W."/>
            <person name="Andreopoulos W.B."/>
            <person name="Clum A."/>
            <person name="Lindquist E."/>
            <person name="Daum C."/>
            <person name="Ramamoorthy G.K."/>
            <person name="Gryganskyi A."/>
            <person name="Culley D."/>
            <person name="Magnuson J.K."/>
            <person name="James T.Y."/>
            <person name="O'Malley M.A."/>
            <person name="Stajich J.E."/>
            <person name="Spatafora J.W."/>
            <person name="Visel A."/>
            <person name="Grigoriev I.V."/>
        </authorList>
    </citation>
    <scope>NUCLEOTIDE SEQUENCE [LARGE SCALE GENOMIC DNA]</scope>
    <source>
        <strain evidence="4 5">ATCC 12442</strain>
    </source>
</reference>
<comment type="caution">
    <text evidence="4">The sequence shown here is derived from an EMBL/GenBank/DDBJ whole genome shotgun (WGS) entry which is preliminary data.</text>
</comment>
<sequence length="472" mass="52548">MPFDPNEELFTDADPGYRNTRLESTVPPPSLSALSRSIRSVRGGTRAPNRGDHSNTSSSQRSMAPGLRQPPQPAPVRPEIDVKGSSCIVITNSYPPSFAEQHLCSPDWIRMMSDRDDARGRRGDARLGDVAMMQSIQACKQALAEVDSVATTEDKLNVYSCLKVISPFVDISALKLAHLDYPLGVVREYLQPGRELRFVDLCSGCGGFTEYILWRASKQLVECNGWYFADKSSKQPLDVDRMLPECHAAQNTTVFQADILDPANVDAFIQKVRGDIRASHAVDLVVAEGCAGSPSFDMDQERQQYAYLIAQAAVGLKLLRKKGTFVFKAFDTFTPLSAEILFILHTFFERTAIVRSLASPPSSAERFVVCNRLITEDTSRIVAHLMSALHRMHHNQLKLAHLVSWTRVSGDKKFMAPLYDANMKHAASQLQALNAILAHMKHPDMVINWAHSPQEVADVCFEKWGIPKRHAE</sequence>
<evidence type="ECO:0000313" key="4">
    <source>
        <dbReference type="EMBL" id="ORX70973.1"/>
    </source>
</evidence>
<dbReference type="AlphaFoldDB" id="A0A1Y1WBR8"/>
<feature type="domain" description="Ribosomal RNA methyltransferase FtsJ" evidence="3">
    <location>
        <begin position="172"/>
        <end position="372"/>
    </location>
</feature>
<keyword evidence="5" id="KW-1185">Reference proteome</keyword>
<keyword evidence="1" id="KW-0808">Transferase</keyword>
<proteinExistence type="predicted"/>
<dbReference type="InterPro" id="IPR029063">
    <property type="entry name" value="SAM-dependent_MTases_sf"/>
</dbReference>
<protein>
    <recommendedName>
        <fullName evidence="1">Cap-specific mRNA (nucleoside-2'-O-)-methyltransferase 1</fullName>
        <ecNumber evidence="1">2.1.1.57</ecNumber>
    </recommendedName>
    <alternativeName>
        <fullName evidence="1">Cap1 2'O-ribose methyltransferase 1</fullName>
    </alternativeName>
</protein>
<keyword evidence="1" id="KW-0949">S-adenosyl-L-methionine</keyword>
<dbReference type="RefSeq" id="XP_040744552.1">
    <property type="nucleotide sequence ID" value="XM_040883480.1"/>
</dbReference>
<dbReference type="PANTHER" id="PTHR16121:SF0">
    <property type="entry name" value="CAP-SPECIFIC MRNA (NUCLEOSIDE-2'-O-)-METHYLTRANSFERASE 1"/>
    <property type="match status" value="1"/>
</dbReference>
<feature type="compositionally biased region" description="Acidic residues" evidence="2">
    <location>
        <begin position="1"/>
        <end position="11"/>
    </location>
</feature>
<comment type="subcellular location">
    <subcellularLocation>
        <location evidence="1">Nucleus</location>
    </subcellularLocation>
</comment>
<feature type="region of interest" description="Disordered" evidence="2">
    <location>
        <begin position="1"/>
        <end position="79"/>
    </location>
</feature>
<evidence type="ECO:0000256" key="2">
    <source>
        <dbReference type="SAM" id="MobiDB-lite"/>
    </source>
</evidence>
<gene>
    <name evidence="4" type="ORF">DL89DRAFT_144268</name>
</gene>
<dbReference type="EMBL" id="MCFD01000005">
    <property type="protein sequence ID" value="ORX70973.1"/>
    <property type="molecule type" value="Genomic_DNA"/>
</dbReference>
<evidence type="ECO:0000259" key="3">
    <source>
        <dbReference type="Pfam" id="PF01728"/>
    </source>
</evidence>
<dbReference type="GO" id="GO:0032259">
    <property type="term" value="P:methylation"/>
    <property type="evidence" value="ECO:0007669"/>
    <property type="project" value="UniProtKB-KW"/>
</dbReference>